<proteinExistence type="predicted"/>
<reference evidence="1 2" key="1">
    <citation type="submission" date="2019-12" db="EMBL/GenBank/DDBJ databases">
        <title>The draft genomic sequence of strain Chitinophaga oryziterrae JCM 16595.</title>
        <authorList>
            <person name="Zhang X."/>
        </authorList>
    </citation>
    <scope>NUCLEOTIDE SEQUENCE [LARGE SCALE GENOMIC DNA]</scope>
    <source>
        <strain evidence="1 2">JCM 16595</strain>
    </source>
</reference>
<accession>A0A6N8J3F0</accession>
<protein>
    <submittedName>
        <fullName evidence="1">SusD/RagB family nutrient-binding outer membrane lipoprotein</fullName>
    </submittedName>
</protein>
<dbReference type="EMBL" id="WRXO01000001">
    <property type="protein sequence ID" value="MVT39553.1"/>
    <property type="molecule type" value="Genomic_DNA"/>
</dbReference>
<dbReference type="InterPro" id="IPR011990">
    <property type="entry name" value="TPR-like_helical_dom_sf"/>
</dbReference>
<keyword evidence="1" id="KW-0449">Lipoprotein</keyword>
<dbReference type="SUPFAM" id="SSF48452">
    <property type="entry name" value="TPR-like"/>
    <property type="match status" value="1"/>
</dbReference>
<name>A0A6N8J3F0_9BACT</name>
<dbReference type="Gene3D" id="1.25.40.390">
    <property type="match status" value="1"/>
</dbReference>
<dbReference type="InterPro" id="IPR041662">
    <property type="entry name" value="SusD-like_2"/>
</dbReference>
<dbReference type="Proteomes" id="UP000468388">
    <property type="component" value="Unassembled WGS sequence"/>
</dbReference>
<comment type="caution">
    <text evidence="1">The sequence shown here is derived from an EMBL/GenBank/DDBJ whole genome shotgun (WGS) entry which is preliminary data.</text>
</comment>
<sequence>MSIDMKKILLYIGIASALLQVGCTKDFNAINTDPKATSADLLDPNYLITSGQMAFSSQGYNLFLFSSMWAQTLASTSSLQSNYLSNPDKYVASGSTPDYQGRIWNTDYGATDQYYTGAGNLVAEAIKLTSADATKANVTAVSTIMKLMIMQQVTDVYGDVPYSQAFQGKEGITLPVYDKQQDIYNSFFTELTAAIAMLDASKTVATGDMYYKGDVAKWKKFGYSLMLRMAMRLTKIDATTAQKWAEAAAAGGTFASNADNAVLAVQNSNGHDNAQNRVYGVDIYQTKWSRTLINYLRKNNDPRLTVCAEISTDAETNGNAVAGIVDSSKQIGMPNGFDLNGSTTDISNLLTNPTYPGATTGSPIGKYSRPRYTVYANTNAPIFVLTYAETELMLAEAAARGWNVGSTAAVHYANGVMAAQTELASLGTDLTISSATATAFAAAHPLDISSTTASLKQINEQYWATTGLAFNYIESYLNWKRSDYPVLTPVVYSGNFSNGTIPRRQPYPPSEATLNTVNYNTAVGRLSGGDTWTSRIWWDAQ</sequence>
<evidence type="ECO:0000313" key="1">
    <source>
        <dbReference type="EMBL" id="MVT39553.1"/>
    </source>
</evidence>
<organism evidence="1 2">
    <name type="scientific">Chitinophaga oryziterrae</name>
    <dbReference type="NCBI Taxonomy" id="1031224"/>
    <lineage>
        <taxon>Bacteria</taxon>
        <taxon>Pseudomonadati</taxon>
        <taxon>Bacteroidota</taxon>
        <taxon>Chitinophagia</taxon>
        <taxon>Chitinophagales</taxon>
        <taxon>Chitinophagaceae</taxon>
        <taxon>Chitinophaga</taxon>
    </lineage>
</organism>
<gene>
    <name evidence="1" type="ORF">GO495_03055</name>
</gene>
<evidence type="ECO:0000313" key="2">
    <source>
        <dbReference type="Proteomes" id="UP000468388"/>
    </source>
</evidence>
<dbReference type="AlphaFoldDB" id="A0A6N8J3F0"/>
<dbReference type="Pfam" id="PF12771">
    <property type="entry name" value="SusD-like_2"/>
    <property type="match status" value="1"/>
</dbReference>
<keyword evidence="2" id="KW-1185">Reference proteome</keyword>